<proteinExistence type="predicted"/>
<sequence>MLPWSSYRVSKKEVTMANTPTPSMNSQQKKIGSIEFPRSVIEQYEAFGMGCVGKMNGCKILMTSRMSGVLHPYN</sequence>
<protein>
    <submittedName>
        <fullName evidence="1">Uncharacterized protein</fullName>
    </submittedName>
</protein>
<evidence type="ECO:0000313" key="2">
    <source>
        <dbReference type="Proteomes" id="UP001396334"/>
    </source>
</evidence>
<comment type="caution">
    <text evidence="1">The sequence shown here is derived from an EMBL/GenBank/DDBJ whole genome shotgun (WGS) entry which is preliminary data.</text>
</comment>
<dbReference type="EMBL" id="JBBPBN010000116">
    <property type="protein sequence ID" value="KAK8977754.1"/>
    <property type="molecule type" value="Genomic_DNA"/>
</dbReference>
<reference evidence="1 2" key="1">
    <citation type="journal article" date="2024" name="G3 (Bethesda)">
        <title>Genome assembly of Hibiscus sabdariffa L. provides insights into metabolisms of medicinal natural products.</title>
        <authorList>
            <person name="Kim T."/>
        </authorList>
    </citation>
    <scope>NUCLEOTIDE SEQUENCE [LARGE SCALE GENOMIC DNA]</scope>
    <source>
        <strain evidence="1">TK-2024</strain>
        <tissue evidence="1">Old leaves</tissue>
    </source>
</reference>
<keyword evidence="2" id="KW-1185">Reference proteome</keyword>
<organism evidence="1 2">
    <name type="scientific">Hibiscus sabdariffa</name>
    <name type="common">roselle</name>
    <dbReference type="NCBI Taxonomy" id="183260"/>
    <lineage>
        <taxon>Eukaryota</taxon>
        <taxon>Viridiplantae</taxon>
        <taxon>Streptophyta</taxon>
        <taxon>Embryophyta</taxon>
        <taxon>Tracheophyta</taxon>
        <taxon>Spermatophyta</taxon>
        <taxon>Magnoliopsida</taxon>
        <taxon>eudicotyledons</taxon>
        <taxon>Gunneridae</taxon>
        <taxon>Pentapetalae</taxon>
        <taxon>rosids</taxon>
        <taxon>malvids</taxon>
        <taxon>Malvales</taxon>
        <taxon>Malvaceae</taxon>
        <taxon>Malvoideae</taxon>
        <taxon>Hibiscus</taxon>
    </lineage>
</organism>
<evidence type="ECO:0000313" key="1">
    <source>
        <dbReference type="EMBL" id="KAK8977754.1"/>
    </source>
</evidence>
<accession>A0ABR2NNK6</accession>
<gene>
    <name evidence="1" type="ORF">V6N11_000081</name>
</gene>
<dbReference type="Proteomes" id="UP001396334">
    <property type="component" value="Unassembled WGS sequence"/>
</dbReference>
<name>A0ABR2NNK6_9ROSI</name>